<feature type="domain" description="Serpin" evidence="3">
    <location>
        <begin position="52"/>
        <end position="448"/>
    </location>
</feature>
<accession>A0ABT4I7Q8</accession>
<dbReference type="RefSeq" id="WP_268917303.1">
    <property type="nucleotide sequence ID" value="NZ_CP124548.1"/>
</dbReference>
<evidence type="ECO:0000259" key="3">
    <source>
        <dbReference type="SMART" id="SM00093"/>
    </source>
</evidence>
<dbReference type="Pfam" id="PF00079">
    <property type="entry name" value="Serpin"/>
    <property type="match status" value="1"/>
</dbReference>
<dbReference type="InterPro" id="IPR000215">
    <property type="entry name" value="Serpin_fam"/>
</dbReference>
<dbReference type="Gene3D" id="2.30.39.10">
    <property type="entry name" value="Alpha-1-antitrypsin, domain 1"/>
    <property type="match status" value="1"/>
</dbReference>
<proteinExistence type="inferred from homology"/>
<protein>
    <recommendedName>
        <fullName evidence="3">Serpin domain-containing protein</fullName>
    </recommendedName>
</protein>
<organism evidence="4 5">
    <name type="scientific">Actinomyces israelii</name>
    <dbReference type="NCBI Taxonomy" id="1659"/>
    <lineage>
        <taxon>Bacteria</taxon>
        <taxon>Bacillati</taxon>
        <taxon>Actinomycetota</taxon>
        <taxon>Actinomycetes</taxon>
        <taxon>Actinomycetales</taxon>
        <taxon>Actinomycetaceae</taxon>
        <taxon>Actinomyces</taxon>
    </lineage>
</organism>
<dbReference type="InterPro" id="IPR042185">
    <property type="entry name" value="Serpin_sf_2"/>
</dbReference>
<evidence type="ECO:0000256" key="1">
    <source>
        <dbReference type="RuleBase" id="RU000411"/>
    </source>
</evidence>
<evidence type="ECO:0000313" key="4">
    <source>
        <dbReference type="EMBL" id="MCZ0857780.1"/>
    </source>
</evidence>
<evidence type="ECO:0000313" key="5">
    <source>
        <dbReference type="Proteomes" id="UP001072034"/>
    </source>
</evidence>
<dbReference type="InterPro" id="IPR036186">
    <property type="entry name" value="Serpin_sf"/>
</dbReference>
<dbReference type="EMBL" id="JAPTMY010000012">
    <property type="protein sequence ID" value="MCZ0857780.1"/>
    <property type="molecule type" value="Genomic_DNA"/>
</dbReference>
<dbReference type="InterPro" id="IPR042178">
    <property type="entry name" value="Serpin_sf_1"/>
</dbReference>
<comment type="similarity">
    <text evidence="1">Belongs to the serpin family.</text>
</comment>
<dbReference type="PANTHER" id="PTHR11461:SF211">
    <property type="entry name" value="GH10112P-RELATED"/>
    <property type="match status" value="1"/>
</dbReference>
<dbReference type="Proteomes" id="UP001072034">
    <property type="component" value="Unassembled WGS sequence"/>
</dbReference>
<dbReference type="InterPro" id="IPR023796">
    <property type="entry name" value="Serpin_dom"/>
</dbReference>
<feature type="region of interest" description="Disordered" evidence="2">
    <location>
        <begin position="103"/>
        <end position="126"/>
    </location>
</feature>
<keyword evidence="5" id="KW-1185">Reference proteome</keyword>
<comment type="caution">
    <text evidence="4">The sequence shown here is derived from an EMBL/GenBank/DDBJ whole genome shotgun (WGS) entry which is preliminary data.</text>
</comment>
<reference evidence="4" key="1">
    <citation type="submission" date="2022-10" db="EMBL/GenBank/DDBJ databases">
        <title>Genome sequence of Actinomyces israelii ATCC 10048.</title>
        <authorList>
            <person name="Watt R.M."/>
            <person name="Tong W.M."/>
        </authorList>
    </citation>
    <scope>NUCLEOTIDE SEQUENCE</scope>
    <source>
        <strain evidence="4">ATCC 10048</strain>
    </source>
</reference>
<sequence length="479" mass="50022">MSSDLSGAVPTGAAAACDAIGARMLAGRLHEGGAGSTISENSEAGRGSHDGAADHRNVLACPVGLALALAVLRAGAADAGTDAALGIDSAPGTDAAPALVADGAPRVGVGTPDSTGPRAPGDSASPLPRDLVWSAVQRALRRFDVAGPEQLRSFNPDAIPETPLVHIANNILVVGEHVVRQDYLEAAKHWYDAEISRTPLAEAKTALDAWADLHTGGLIKQSAIVLRPDTVLVLQNALLFAARWERRFTKASTIEKQPFTRADGSTSRADLMTSTRPYTLVAGPGWRALRLPYNGGGATGGPTLAMDVILPNRVISPANLPASTWGEATRLLTAAQAEDRATRVRLRLPRLDLSSQPTDLTGVVESLGVPLGSQDHIGPNVSVSQVVQQVRLTVAEEGTVAAALTEITARSGALAGWEDDFVVDHPYVLRIADQASGIALIEAAVLDPAAGTRPRCPVLVEGASRLRARFTRRRRGPSR</sequence>
<dbReference type="SUPFAM" id="SSF56574">
    <property type="entry name" value="Serpins"/>
    <property type="match status" value="1"/>
</dbReference>
<evidence type="ECO:0000256" key="2">
    <source>
        <dbReference type="SAM" id="MobiDB-lite"/>
    </source>
</evidence>
<dbReference type="PANTHER" id="PTHR11461">
    <property type="entry name" value="SERINE PROTEASE INHIBITOR, SERPIN"/>
    <property type="match status" value="1"/>
</dbReference>
<dbReference type="Gene3D" id="3.30.497.10">
    <property type="entry name" value="Antithrombin, subunit I, domain 2"/>
    <property type="match status" value="1"/>
</dbReference>
<dbReference type="SMART" id="SM00093">
    <property type="entry name" value="SERPIN"/>
    <property type="match status" value="1"/>
</dbReference>
<name>A0ABT4I7Q8_9ACTO</name>
<gene>
    <name evidence="4" type="ORF">OHJ16_06950</name>
</gene>